<accession>A0A0E0EP61</accession>
<name>A0A0E0EP61_9ORYZ</name>
<reference evidence="2" key="1">
    <citation type="submission" date="2015-04" db="UniProtKB">
        <authorList>
            <consortium name="EnsemblPlants"/>
        </authorList>
    </citation>
    <scope>IDENTIFICATION</scope>
</reference>
<feature type="region of interest" description="Disordered" evidence="1">
    <location>
        <begin position="121"/>
        <end position="149"/>
    </location>
</feature>
<dbReference type="AlphaFoldDB" id="A0A0E0EP61"/>
<dbReference type="EnsemblPlants" id="OMERI08G18780.1">
    <property type="protein sequence ID" value="OMERI08G18780.1"/>
    <property type="gene ID" value="OMERI08G18780"/>
</dbReference>
<organism evidence="2">
    <name type="scientific">Oryza meridionalis</name>
    <dbReference type="NCBI Taxonomy" id="40149"/>
    <lineage>
        <taxon>Eukaryota</taxon>
        <taxon>Viridiplantae</taxon>
        <taxon>Streptophyta</taxon>
        <taxon>Embryophyta</taxon>
        <taxon>Tracheophyta</taxon>
        <taxon>Spermatophyta</taxon>
        <taxon>Magnoliopsida</taxon>
        <taxon>Liliopsida</taxon>
        <taxon>Poales</taxon>
        <taxon>Poaceae</taxon>
        <taxon>BOP clade</taxon>
        <taxon>Oryzoideae</taxon>
        <taxon>Oryzeae</taxon>
        <taxon>Oryzinae</taxon>
        <taxon>Oryza</taxon>
    </lineage>
</organism>
<evidence type="ECO:0000313" key="3">
    <source>
        <dbReference type="Proteomes" id="UP000008021"/>
    </source>
</evidence>
<evidence type="ECO:0000256" key="1">
    <source>
        <dbReference type="SAM" id="MobiDB-lite"/>
    </source>
</evidence>
<evidence type="ECO:0008006" key="4">
    <source>
        <dbReference type="Google" id="ProtNLM"/>
    </source>
</evidence>
<dbReference type="HOGENOM" id="CLU_1752639_0_0_1"/>
<sequence>MEGERGVARRRPSSGDGRETLRGRSRRCSGERAKGAAHLRLGFLRRRRHLLLPDLAAGGPDPPTKAGSATAAGQGGRRRRHGGEISDGGGEEPARERGEAYWACSLSPGAKWRGELAWSPATATARRGETRSGGEGASTMETREAKPVW</sequence>
<evidence type="ECO:0000313" key="2">
    <source>
        <dbReference type="EnsemblPlants" id="OMERI08G18780.1"/>
    </source>
</evidence>
<reference evidence="2" key="2">
    <citation type="submission" date="2018-05" db="EMBL/GenBank/DDBJ databases">
        <title>OmerRS3 (Oryza meridionalis Reference Sequence Version 3).</title>
        <authorList>
            <person name="Zhang J."/>
            <person name="Kudrna D."/>
            <person name="Lee S."/>
            <person name="Talag J."/>
            <person name="Welchert J."/>
            <person name="Wing R.A."/>
        </authorList>
    </citation>
    <scope>NUCLEOTIDE SEQUENCE [LARGE SCALE GENOMIC DNA]</scope>
    <source>
        <strain evidence="2">cv. OR44</strain>
    </source>
</reference>
<feature type="region of interest" description="Disordered" evidence="1">
    <location>
        <begin position="54"/>
        <end position="96"/>
    </location>
</feature>
<proteinExistence type="predicted"/>
<feature type="compositionally biased region" description="Basic and acidic residues" evidence="1">
    <location>
        <begin position="16"/>
        <end position="34"/>
    </location>
</feature>
<dbReference type="Gramene" id="OMERI08G18780.1">
    <property type="protein sequence ID" value="OMERI08G18780.1"/>
    <property type="gene ID" value="OMERI08G18780"/>
</dbReference>
<keyword evidence="3" id="KW-1185">Reference proteome</keyword>
<feature type="region of interest" description="Disordered" evidence="1">
    <location>
        <begin position="1"/>
        <end position="34"/>
    </location>
</feature>
<protein>
    <recommendedName>
        <fullName evidence="4">DUF834 domain-containing protein</fullName>
    </recommendedName>
</protein>
<dbReference type="Proteomes" id="UP000008021">
    <property type="component" value="Chromosome 8"/>
</dbReference>